<evidence type="ECO:0000256" key="9">
    <source>
        <dbReference type="NCBIfam" id="TIGR00234"/>
    </source>
</evidence>
<evidence type="ECO:0000256" key="11">
    <source>
        <dbReference type="RuleBase" id="RU363036"/>
    </source>
</evidence>
<proteinExistence type="inferred from homology"/>
<dbReference type="GO" id="GO:0006437">
    <property type="term" value="P:tyrosyl-tRNA aminoacylation"/>
    <property type="evidence" value="ECO:0007669"/>
    <property type="project" value="UniProtKB-UniRule"/>
</dbReference>
<dbReference type="Pfam" id="PF00579">
    <property type="entry name" value="tRNA-synt_1b"/>
    <property type="match status" value="1"/>
</dbReference>
<comment type="catalytic activity">
    <reaction evidence="8">
        <text>tRNA(Tyr) + L-tyrosine + ATP = L-tyrosyl-tRNA(Tyr) + AMP + diphosphate + H(+)</text>
        <dbReference type="Rhea" id="RHEA:10220"/>
        <dbReference type="Rhea" id="RHEA-COMP:9706"/>
        <dbReference type="Rhea" id="RHEA-COMP:9707"/>
        <dbReference type="ChEBI" id="CHEBI:15378"/>
        <dbReference type="ChEBI" id="CHEBI:30616"/>
        <dbReference type="ChEBI" id="CHEBI:33019"/>
        <dbReference type="ChEBI" id="CHEBI:58315"/>
        <dbReference type="ChEBI" id="CHEBI:78442"/>
        <dbReference type="ChEBI" id="CHEBI:78536"/>
        <dbReference type="ChEBI" id="CHEBI:456215"/>
        <dbReference type="EC" id="6.1.1.1"/>
    </reaction>
</comment>
<organism evidence="13 14">
    <name type="scientific">Candidatus Staskawiczbacteria bacterium RIFCSPLOWO2_01_FULL_33_9</name>
    <dbReference type="NCBI Taxonomy" id="1802211"/>
    <lineage>
        <taxon>Bacteria</taxon>
        <taxon>Candidatus Staskawicziibacteriota</taxon>
    </lineage>
</organism>
<dbReference type="Gene3D" id="1.10.240.10">
    <property type="entry name" value="Tyrosyl-Transfer RNA Synthetase"/>
    <property type="match status" value="1"/>
</dbReference>
<dbReference type="InterPro" id="IPR014729">
    <property type="entry name" value="Rossmann-like_a/b/a_fold"/>
</dbReference>
<dbReference type="InterPro" id="IPR054608">
    <property type="entry name" value="SYY-like_C"/>
</dbReference>
<comment type="similarity">
    <text evidence="11">Belongs to the class-I aminoacyl-tRNA synthetase family.</text>
</comment>
<keyword evidence="3 11" id="KW-0547">Nucleotide-binding</keyword>
<dbReference type="Proteomes" id="UP000176308">
    <property type="component" value="Unassembled WGS sequence"/>
</dbReference>
<dbReference type="CDD" id="cd00805">
    <property type="entry name" value="TyrRS_core"/>
    <property type="match status" value="1"/>
</dbReference>
<name>A0A1G2IA27_9BACT</name>
<evidence type="ECO:0000256" key="7">
    <source>
        <dbReference type="ARBA" id="ARBA00023146"/>
    </source>
</evidence>
<dbReference type="PROSITE" id="PS00178">
    <property type="entry name" value="AA_TRNA_LIGASE_I"/>
    <property type="match status" value="1"/>
</dbReference>
<dbReference type="PANTHER" id="PTHR11766:SF1">
    <property type="entry name" value="TYROSINE--TRNA LIGASE"/>
    <property type="match status" value="1"/>
</dbReference>
<evidence type="ECO:0000256" key="3">
    <source>
        <dbReference type="ARBA" id="ARBA00022741"/>
    </source>
</evidence>
<evidence type="ECO:0000256" key="10">
    <source>
        <dbReference type="PROSITE-ProRule" id="PRU00182"/>
    </source>
</evidence>
<evidence type="ECO:0000256" key="2">
    <source>
        <dbReference type="ARBA" id="ARBA00022598"/>
    </source>
</evidence>
<keyword evidence="7 11" id="KW-0030">Aminoacyl-tRNA synthetase</keyword>
<dbReference type="Pfam" id="PF22421">
    <property type="entry name" value="SYY_C-terminal"/>
    <property type="match status" value="1"/>
</dbReference>
<dbReference type="InterPro" id="IPR024088">
    <property type="entry name" value="Tyr-tRNA-ligase_bac-type"/>
</dbReference>
<dbReference type="PANTHER" id="PTHR11766">
    <property type="entry name" value="TYROSYL-TRNA SYNTHETASE"/>
    <property type="match status" value="1"/>
</dbReference>
<protein>
    <recommendedName>
        <fullName evidence="1 9">Tyrosine--tRNA ligase</fullName>
        <ecNumber evidence="1 9">6.1.1.1</ecNumber>
    </recommendedName>
</protein>
<evidence type="ECO:0000256" key="8">
    <source>
        <dbReference type="ARBA" id="ARBA00048248"/>
    </source>
</evidence>
<dbReference type="InterPro" id="IPR036986">
    <property type="entry name" value="S4_RNA-bd_sf"/>
</dbReference>
<dbReference type="GO" id="GO:0004831">
    <property type="term" value="F:tyrosine-tRNA ligase activity"/>
    <property type="evidence" value="ECO:0007669"/>
    <property type="project" value="UniProtKB-UniRule"/>
</dbReference>
<dbReference type="GO" id="GO:0005829">
    <property type="term" value="C:cytosol"/>
    <property type="evidence" value="ECO:0007669"/>
    <property type="project" value="TreeGrafter"/>
</dbReference>
<keyword evidence="5 10" id="KW-0694">RNA-binding</keyword>
<reference evidence="13 14" key="1">
    <citation type="journal article" date="2016" name="Nat. Commun.">
        <title>Thousands of microbial genomes shed light on interconnected biogeochemical processes in an aquifer system.</title>
        <authorList>
            <person name="Anantharaman K."/>
            <person name="Brown C.T."/>
            <person name="Hug L.A."/>
            <person name="Sharon I."/>
            <person name="Castelle C.J."/>
            <person name="Probst A.J."/>
            <person name="Thomas B.C."/>
            <person name="Singh A."/>
            <person name="Wilkins M.J."/>
            <person name="Karaoz U."/>
            <person name="Brodie E.L."/>
            <person name="Williams K.H."/>
            <person name="Hubbard S.S."/>
            <person name="Banfield J.F."/>
        </authorList>
    </citation>
    <scope>NUCLEOTIDE SEQUENCE [LARGE SCALE GENOMIC DNA]</scope>
</reference>
<keyword evidence="4 11" id="KW-0067">ATP-binding</keyword>
<dbReference type="EC" id="6.1.1.1" evidence="1 9"/>
<keyword evidence="6 11" id="KW-0648">Protein biosynthesis</keyword>
<dbReference type="EMBL" id="MHOX01000010">
    <property type="protein sequence ID" value="OGZ71200.1"/>
    <property type="molecule type" value="Genomic_DNA"/>
</dbReference>
<dbReference type="SUPFAM" id="SSF55174">
    <property type="entry name" value="Alpha-L RNA-binding motif"/>
    <property type="match status" value="1"/>
</dbReference>
<evidence type="ECO:0000256" key="4">
    <source>
        <dbReference type="ARBA" id="ARBA00022840"/>
    </source>
</evidence>
<comment type="caution">
    <text evidence="13">The sequence shown here is derived from an EMBL/GenBank/DDBJ whole genome shotgun (WGS) entry which is preliminary data.</text>
</comment>
<dbReference type="AlphaFoldDB" id="A0A1G2IA27"/>
<evidence type="ECO:0000313" key="14">
    <source>
        <dbReference type="Proteomes" id="UP000176308"/>
    </source>
</evidence>
<evidence type="ECO:0000256" key="6">
    <source>
        <dbReference type="ARBA" id="ARBA00022917"/>
    </source>
</evidence>
<dbReference type="GO" id="GO:0003723">
    <property type="term" value="F:RNA binding"/>
    <property type="evidence" value="ECO:0007669"/>
    <property type="project" value="UniProtKB-KW"/>
</dbReference>
<dbReference type="Gene3D" id="3.40.50.620">
    <property type="entry name" value="HUPs"/>
    <property type="match status" value="1"/>
</dbReference>
<evidence type="ECO:0000256" key="1">
    <source>
        <dbReference type="ARBA" id="ARBA00013160"/>
    </source>
</evidence>
<sequence>MINTNSEKINEILSRGVEDIFEKDSLEKKLKSGKQLRVKFGIDPTSPDLHLGHSIPLRKLKQFQDLGHKVVLLIGDFTATIGDPTGTGKGLTRSVLTEEQVKKNMKDYMKQISKILDIKEESTFETRYNTEWFGKMTMRDFYSLARIEYVSQLMARSMFRERREKEKLEKKDLLTLSEFTYPLLQAYDSVMVEADVEIGGLDQIFNMLNGRKIQEKLGQKPQDVIALKLLIGLDGVNKMSKSLGNQIVLDDSSSDIYGKIMSIPDNLIFEYLELLANISIEEVKKIPNPRDQKAVLAKEIVKIYHGKKEAQKAEDEFNKTFRDKEMPTDIPVFETDKKTYPILDLLFDSGLAESKNDAKRVIKGGGVELESDTVTDWRKEIEIEDDTTIRFGKRKFIKIKKK</sequence>
<dbReference type="NCBIfam" id="TIGR00234">
    <property type="entry name" value="tyrS"/>
    <property type="match status" value="1"/>
</dbReference>
<gene>
    <name evidence="13" type="ORF">A2904_00480</name>
</gene>
<dbReference type="PRINTS" id="PR01040">
    <property type="entry name" value="TRNASYNTHTYR"/>
</dbReference>
<evidence type="ECO:0000313" key="13">
    <source>
        <dbReference type="EMBL" id="OGZ71200.1"/>
    </source>
</evidence>
<dbReference type="GO" id="GO:0005524">
    <property type="term" value="F:ATP binding"/>
    <property type="evidence" value="ECO:0007669"/>
    <property type="project" value="UniProtKB-KW"/>
</dbReference>
<dbReference type="InterPro" id="IPR001412">
    <property type="entry name" value="aa-tRNA-synth_I_CS"/>
</dbReference>
<keyword evidence="2 11" id="KW-0436">Ligase</keyword>
<dbReference type="InterPro" id="IPR002305">
    <property type="entry name" value="aa-tRNA-synth_Ic"/>
</dbReference>
<evidence type="ECO:0000259" key="12">
    <source>
        <dbReference type="Pfam" id="PF22421"/>
    </source>
</evidence>
<accession>A0A1G2IA27</accession>
<dbReference type="SUPFAM" id="SSF52374">
    <property type="entry name" value="Nucleotidylyl transferase"/>
    <property type="match status" value="1"/>
</dbReference>
<evidence type="ECO:0000256" key="5">
    <source>
        <dbReference type="ARBA" id="ARBA00022884"/>
    </source>
</evidence>
<dbReference type="InterPro" id="IPR002307">
    <property type="entry name" value="Tyr-tRNA-ligase"/>
</dbReference>
<feature type="domain" description="Tyrosine--tRNA ligase SYY-like C-terminal" evidence="12">
    <location>
        <begin position="328"/>
        <end position="396"/>
    </location>
</feature>
<dbReference type="PROSITE" id="PS50889">
    <property type="entry name" value="S4"/>
    <property type="match status" value="1"/>
</dbReference>
<dbReference type="Gene3D" id="3.10.290.10">
    <property type="entry name" value="RNA-binding S4 domain"/>
    <property type="match status" value="1"/>
</dbReference>